<dbReference type="Pfam" id="PF03462">
    <property type="entry name" value="PCRF"/>
    <property type="match status" value="1"/>
</dbReference>
<accession>A0AAN8ZPD7</accession>
<dbReference type="GO" id="GO:0005737">
    <property type="term" value="C:cytoplasm"/>
    <property type="evidence" value="ECO:0007669"/>
    <property type="project" value="UniProtKB-ARBA"/>
</dbReference>
<dbReference type="SUPFAM" id="SSF75620">
    <property type="entry name" value="Release factor"/>
    <property type="match status" value="1"/>
</dbReference>
<dbReference type="Gene3D" id="3.30.70.1660">
    <property type="match status" value="1"/>
</dbReference>
<dbReference type="GO" id="GO:0003747">
    <property type="term" value="F:translation release factor activity"/>
    <property type="evidence" value="ECO:0007669"/>
    <property type="project" value="InterPro"/>
</dbReference>
<dbReference type="Gene3D" id="3.30.160.20">
    <property type="match status" value="1"/>
</dbReference>
<sequence>MAATNRICNSIASFVSKWQPSTSNRSPENRFLCFAIRASQSTDDKNKVYKELGLVSSRMRKSLHVLLLDALILKVLACKSAGFFSLKKKIEDAIVRAENTAPAALELEEARRIKQEELMREYDLWNDPAKSNEILADLAGSVKVVDALKDLRYKAEEAKLITQLADMDAINFGLLKQAYKASVDVSKFLDQYEMSKLLKGPYDMDGACVIIKARSEGIYPEMWAEQLLNMYTKWAEKQGNQGRVVEKHCSGNGIKYATVEFEFQYAFGYLSGEQGIHRMINSQDVSIFQKGCLASVDVIPMLLETAPDVDIDEKDLLVSYKEEEGNTPRAIFVQHIPTGITTSSSGERSQFANKMKALNRLKAKLLVIARGQGVSNIKNISIDNMVNTWNQETRKYVFHPFKLVQDVKTGIQVPDLNSILDGNIEPFIVAHINIRQANDTLKLDRKLNNSNCPLNPR</sequence>
<dbReference type="Proteomes" id="UP001370490">
    <property type="component" value="Unassembled WGS sequence"/>
</dbReference>
<organism evidence="3 4">
    <name type="scientific">Dillenia turbinata</name>
    <dbReference type="NCBI Taxonomy" id="194707"/>
    <lineage>
        <taxon>Eukaryota</taxon>
        <taxon>Viridiplantae</taxon>
        <taxon>Streptophyta</taxon>
        <taxon>Embryophyta</taxon>
        <taxon>Tracheophyta</taxon>
        <taxon>Spermatophyta</taxon>
        <taxon>Magnoliopsida</taxon>
        <taxon>eudicotyledons</taxon>
        <taxon>Gunneridae</taxon>
        <taxon>Pentapetalae</taxon>
        <taxon>Dilleniales</taxon>
        <taxon>Dilleniaceae</taxon>
        <taxon>Dillenia</taxon>
    </lineage>
</organism>
<comment type="caution">
    <text evidence="3">The sequence shown here is derived from an EMBL/GenBank/DDBJ whole genome shotgun (WGS) entry which is preliminary data.</text>
</comment>
<dbReference type="PANTHER" id="PTHR43116">
    <property type="entry name" value="PEPTIDE CHAIN RELEASE FACTOR 2"/>
    <property type="match status" value="1"/>
</dbReference>
<gene>
    <name evidence="3" type="ORF">RJ641_026328</name>
</gene>
<evidence type="ECO:0000256" key="1">
    <source>
        <dbReference type="ARBA" id="ARBA00010835"/>
    </source>
</evidence>
<reference evidence="3 4" key="1">
    <citation type="submission" date="2023-12" db="EMBL/GenBank/DDBJ databases">
        <title>A high-quality genome assembly for Dillenia turbinata (Dilleniales).</title>
        <authorList>
            <person name="Chanderbali A."/>
        </authorList>
    </citation>
    <scope>NUCLEOTIDE SEQUENCE [LARGE SCALE GENOMIC DNA]</scope>
    <source>
        <strain evidence="3">LSX21</strain>
        <tissue evidence="3">Leaf</tissue>
    </source>
</reference>
<protein>
    <submittedName>
        <fullName evidence="3">Peptide chain release factor</fullName>
    </submittedName>
</protein>
<evidence type="ECO:0000259" key="2">
    <source>
        <dbReference type="SMART" id="SM00937"/>
    </source>
</evidence>
<dbReference type="SMART" id="SM00937">
    <property type="entry name" value="PCRF"/>
    <property type="match status" value="1"/>
</dbReference>
<proteinExistence type="inferred from homology"/>
<dbReference type="AlphaFoldDB" id="A0AAN8ZPD7"/>
<evidence type="ECO:0000313" key="4">
    <source>
        <dbReference type="Proteomes" id="UP001370490"/>
    </source>
</evidence>
<name>A0AAN8ZPD7_9MAGN</name>
<keyword evidence="4" id="KW-1185">Reference proteome</keyword>
<evidence type="ECO:0000313" key="3">
    <source>
        <dbReference type="EMBL" id="KAK6945226.1"/>
    </source>
</evidence>
<dbReference type="EMBL" id="JBAMMX010000003">
    <property type="protein sequence ID" value="KAK6945226.1"/>
    <property type="molecule type" value="Genomic_DNA"/>
</dbReference>
<dbReference type="InterPro" id="IPR045853">
    <property type="entry name" value="Pep_chain_release_fac_I_sf"/>
</dbReference>
<dbReference type="Pfam" id="PF00472">
    <property type="entry name" value="RF-1"/>
    <property type="match status" value="1"/>
</dbReference>
<feature type="domain" description="Peptide chain release factor" evidence="2">
    <location>
        <begin position="163"/>
        <end position="273"/>
    </location>
</feature>
<dbReference type="InterPro" id="IPR000352">
    <property type="entry name" value="Pep_chain_release_fac_I"/>
</dbReference>
<comment type="similarity">
    <text evidence="1">Belongs to the prokaryotic/mitochondrial release factor family.</text>
</comment>
<dbReference type="PANTHER" id="PTHR43116:SF4">
    <property type="entry name" value="PEPTIDE CHAIN RELEASE FACTOR PRFB3, CHLOROPLASTIC"/>
    <property type="match status" value="1"/>
</dbReference>
<dbReference type="InterPro" id="IPR005139">
    <property type="entry name" value="PCRF"/>
</dbReference>